<evidence type="ECO:0000313" key="2">
    <source>
        <dbReference type="EMBL" id="GAA0460111.1"/>
    </source>
</evidence>
<dbReference type="AlphaFoldDB" id="A0AAV3SGT7"/>
<protein>
    <recommendedName>
        <fullName evidence="4">Helix-hairpin-helix domain-containing protein</fullName>
    </recommendedName>
</protein>
<dbReference type="Proteomes" id="UP001500962">
    <property type="component" value="Unassembled WGS sequence"/>
</dbReference>
<dbReference type="InterPro" id="IPR010995">
    <property type="entry name" value="DNA_repair_Rad51/TF_NusA_a-hlx"/>
</dbReference>
<dbReference type="Gene3D" id="1.10.150.20">
    <property type="entry name" value="5' to 3' exonuclease, C-terminal subdomain"/>
    <property type="match status" value="1"/>
</dbReference>
<dbReference type="GO" id="GO:0000166">
    <property type="term" value="F:nucleotide binding"/>
    <property type="evidence" value="ECO:0007669"/>
    <property type="project" value="InterPro"/>
</dbReference>
<name>A0AAV3SGT7_HALDO</name>
<organism evidence="2 3">
    <name type="scientific">Halococcus dombrowskii</name>
    <dbReference type="NCBI Taxonomy" id="179637"/>
    <lineage>
        <taxon>Archaea</taxon>
        <taxon>Methanobacteriati</taxon>
        <taxon>Methanobacteriota</taxon>
        <taxon>Stenosarchaea group</taxon>
        <taxon>Halobacteria</taxon>
        <taxon>Halobacteriales</taxon>
        <taxon>Halococcaceae</taxon>
        <taxon>Halococcus</taxon>
    </lineage>
</organism>
<feature type="region of interest" description="Disordered" evidence="1">
    <location>
        <begin position="1"/>
        <end position="25"/>
    </location>
</feature>
<sequence>MTADQTKTMTANNAADHEGEQSAENENVPIRHIQTVRVGCDERGRMRLQLTEAIRAAGLGDSDDVMFRYVPEEVDNLGVVPALGMEESVTSPRDSRTYSVDNAGGRNRLEISEDVLTALDIDIDAVKAGNGPLLDVFAGDRMIAFDKSSAIAVPTDALPDDYEGESENGEVVLHQAQTTTPMMRSWGVTARLTAGIRQAGNGAEDDLGAIKYLPELSDDLGDGIVPAIVTQYGDGRARGDAYSLSRIAANSGKSSSRGFEATIPDDVLDALDLSTDDYEDVPLDDRPPLTVYAGDRIVALGRPGEREVAVSRAQTPSEPAPGLTDIDGIGSELADRLGAAGYETVTDLADATREELLAIDRLGVARADRIMADVTAREQQRGEDR</sequence>
<reference evidence="2" key="2">
    <citation type="submission" date="2023-12" db="EMBL/GenBank/DDBJ databases">
        <authorList>
            <person name="Sun Q."/>
            <person name="Inoue M."/>
        </authorList>
    </citation>
    <scope>NUCLEOTIDE SEQUENCE</scope>
    <source>
        <strain evidence="2">JCM 12289</strain>
    </source>
</reference>
<evidence type="ECO:0000313" key="3">
    <source>
        <dbReference type="Proteomes" id="UP001500962"/>
    </source>
</evidence>
<proteinExistence type="predicted"/>
<feature type="compositionally biased region" description="Polar residues" evidence="1">
    <location>
        <begin position="1"/>
        <end position="13"/>
    </location>
</feature>
<dbReference type="Pfam" id="PF14520">
    <property type="entry name" value="HHH_5"/>
    <property type="match status" value="1"/>
</dbReference>
<reference evidence="2" key="1">
    <citation type="journal article" date="2014" name="Int. J. Syst. Evol. Microbiol.">
        <title>Complete genome sequence of Corynebacterium casei LMG S-19264T (=DSM 44701T), isolated from a smear-ripened cheese.</title>
        <authorList>
            <consortium name="US DOE Joint Genome Institute (JGI-PGF)"/>
            <person name="Walter F."/>
            <person name="Albersmeier A."/>
            <person name="Kalinowski J."/>
            <person name="Ruckert C."/>
        </authorList>
    </citation>
    <scope>NUCLEOTIDE SEQUENCE</scope>
    <source>
        <strain evidence="2">JCM 12289</strain>
    </source>
</reference>
<comment type="caution">
    <text evidence="2">The sequence shown here is derived from an EMBL/GenBank/DDBJ whole genome shotgun (WGS) entry which is preliminary data.</text>
</comment>
<evidence type="ECO:0008006" key="4">
    <source>
        <dbReference type="Google" id="ProtNLM"/>
    </source>
</evidence>
<dbReference type="SUPFAM" id="SSF47794">
    <property type="entry name" value="Rad51 N-terminal domain-like"/>
    <property type="match status" value="1"/>
</dbReference>
<accession>A0AAV3SGT7</accession>
<dbReference type="EMBL" id="BAAADN010000024">
    <property type="protein sequence ID" value="GAA0460111.1"/>
    <property type="molecule type" value="Genomic_DNA"/>
</dbReference>
<gene>
    <name evidence="2" type="ORF">GCM10008985_15660</name>
</gene>
<evidence type="ECO:0000256" key="1">
    <source>
        <dbReference type="SAM" id="MobiDB-lite"/>
    </source>
</evidence>